<dbReference type="SUPFAM" id="SSF51445">
    <property type="entry name" value="(Trans)glycosidases"/>
    <property type="match status" value="1"/>
</dbReference>
<evidence type="ECO:0000259" key="6">
    <source>
        <dbReference type="Pfam" id="PF18120"/>
    </source>
</evidence>
<dbReference type="PANTHER" id="PTHR31668">
    <property type="entry name" value="GLUCOSE TRANSPORT TRANSCRIPTION REGULATOR RGT1-RELATED-RELATED"/>
    <property type="match status" value="1"/>
</dbReference>
<dbReference type="Pfam" id="PF02449">
    <property type="entry name" value="Glyco_hydro_42"/>
    <property type="match status" value="1"/>
</dbReference>
<gene>
    <name evidence="7" type="ORF">B0J15DRAFT_409461</name>
</gene>
<sequence length="1056" mass="117836">MIRHAQRRQMLHPTAMGSPDPGVQLTPLAHNHEPQSPLQSPGLSDHAAGTPSDTPSVLRSHWLSAFATDAVISRLLNDWFDKIHPLAPILLRRRFLRRLHNQEADGDAMFCGLVISVCAATKATFPRGDYGSVTVEHCIEFLDTHGLLKSQFAQGSFCLDWCIAMYNMGMAIGAVSELGPSNMRAYHALNEAATGARYLAYYCMHELDEAEQQLLRRLFWLLFAASCSADILGRLSVSLLSQDRIENFPRPLPLSDDQMEPRPPSEHHEPHWHGDDTSYVPGLNSLIDLFFIWSEVQQVRNNNNPPALISKYLGKIQSVINGLPPELRWRGGMSRPPNVTQSHDVQIANLFVTSLEIRSNILQKFGPTETSGLEHQKIVDDLLEVLYHLPQAVFDANGSSLVPKIRDIGAAYLEQTQLRSGSSTDASDVARNKLERLLRKLDDLDCWQGIGVVDSPPPRAVAISTVKLSLRHNATTTSPHPPRILCQSQSFIMTAIEIPATQAKHALPHLRRSENGQIQLIVKGKPFLMLSGELHNSSLSSARFMSEVWPNMKENHINTLLGSVTWETIEPREGQFDFSELDRVLQGAREHDMHLVLLWFGTYKNGISTYAPGWVKKDHKRFPRVQCLEAGGVKRTIEMVTPLSEEACQADSRAFAALMRHLAEVDSEHNTVLMVQVENETGLLGDSRDRSRRAEKAFAEPIPSQLLEHLGKVETHSQFKKRFPNAPKSGSHSWDSVFGAGPSANEAFMAYHISSFVGRVAAAGKKEYPIPLYTNTWLNFDDPSQLDLRGVPIVVGGGADPGVYPSGGPCPHVLDIWRFNTPSLDFLSPDLYFHDYETVCKNYTEQGNPLFIPEQRRDENGARRVWLSYATYGALGASPFGIDTGAEVVGREFKLLAQTSSYLLNAAPEDRFGFFFDEEPCDKFPEQWTRVFGDIKVIVERCFVFGKPGPGGGMVIHLGDSKFLLVGRGFHVRFEGVRKEATFAGILWAEEKEVDAEGKLQTLRIFNGDETRSGEFLMMPNDDPDYGGFPIAVTVPARTCIAEVEAYWIAEDEEDR</sequence>
<dbReference type="OrthoDB" id="1657402at2759"/>
<dbReference type="InterPro" id="IPR017853">
    <property type="entry name" value="GH"/>
</dbReference>
<protein>
    <recommendedName>
        <fullName evidence="9">Beta-galactosidase</fullName>
    </recommendedName>
</protein>
<name>A0A9P9G2W7_FUSSL</name>
<feature type="compositionally biased region" description="Basic residues" evidence="4">
    <location>
        <begin position="1"/>
        <end position="10"/>
    </location>
</feature>
<evidence type="ECO:0000313" key="7">
    <source>
        <dbReference type="EMBL" id="KAH7232114.1"/>
    </source>
</evidence>
<dbReference type="Pfam" id="PF18120">
    <property type="entry name" value="DUF5597"/>
    <property type="match status" value="1"/>
</dbReference>
<dbReference type="GO" id="GO:0005975">
    <property type="term" value="P:carbohydrate metabolic process"/>
    <property type="evidence" value="ECO:0007669"/>
    <property type="project" value="InterPro"/>
</dbReference>
<dbReference type="InterPro" id="IPR050797">
    <property type="entry name" value="Carb_Metab_Trans_Reg"/>
</dbReference>
<dbReference type="Gene3D" id="2.60.220.20">
    <property type="entry name" value="putative beta-Galactosidase from caulobacter crescentus"/>
    <property type="match status" value="1"/>
</dbReference>
<feature type="domain" description="Glycoside hydrolase family 42 N-terminal" evidence="5">
    <location>
        <begin position="549"/>
        <end position="700"/>
    </location>
</feature>
<evidence type="ECO:0000313" key="8">
    <source>
        <dbReference type="Proteomes" id="UP000736672"/>
    </source>
</evidence>
<dbReference type="FunFam" id="3.20.20.80:FF:000135">
    <property type="entry name" value="Beta-galactosidase, putative, bgl35A"/>
    <property type="match status" value="1"/>
</dbReference>
<dbReference type="InterPro" id="IPR040719">
    <property type="entry name" value="DUF5597"/>
</dbReference>
<dbReference type="Proteomes" id="UP000736672">
    <property type="component" value="Unassembled WGS sequence"/>
</dbReference>
<keyword evidence="3" id="KW-0326">Glycosidase</keyword>
<keyword evidence="2" id="KW-0539">Nucleus</keyword>
<dbReference type="GO" id="GO:0004565">
    <property type="term" value="F:beta-galactosidase activity"/>
    <property type="evidence" value="ECO:0007669"/>
    <property type="project" value="InterPro"/>
</dbReference>
<comment type="caution">
    <text evidence="7">The sequence shown here is derived from an EMBL/GenBank/DDBJ whole genome shotgun (WGS) entry which is preliminary data.</text>
</comment>
<feature type="region of interest" description="Disordered" evidence="4">
    <location>
        <begin position="250"/>
        <end position="274"/>
    </location>
</feature>
<keyword evidence="1" id="KW-0378">Hydrolase</keyword>
<feature type="compositionally biased region" description="Basic and acidic residues" evidence="4">
    <location>
        <begin position="259"/>
        <end position="274"/>
    </location>
</feature>
<dbReference type="EMBL" id="JAGTJS010000030">
    <property type="protein sequence ID" value="KAH7232114.1"/>
    <property type="molecule type" value="Genomic_DNA"/>
</dbReference>
<organism evidence="7 8">
    <name type="scientific">Fusarium solani</name>
    <name type="common">Filamentous fungus</name>
    <dbReference type="NCBI Taxonomy" id="169388"/>
    <lineage>
        <taxon>Eukaryota</taxon>
        <taxon>Fungi</taxon>
        <taxon>Dikarya</taxon>
        <taxon>Ascomycota</taxon>
        <taxon>Pezizomycotina</taxon>
        <taxon>Sordariomycetes</taxon>
        <taxon>Hypocreomycetidae</taxon>
        <taxon>Hypocreales</taxon>
        <taxon>Nectriaceae</taxon>
        <taxon>Fusarium</taxon>
        <taxon>Fusarium solani species complex</taxon>
    </lineage>
</organism>
<dbReference type="InterPro" id="IPR013529">
    <property type="entry name" value="Glyco_hydro_42_N"/>
</dbReference>
<feature type="region of interest" description="Disordered" evidence="4">
    <location>
        <begin position="1"/>
        <end position="52"/>
    </location>
</feature>
<dbReference type="Gene3D" id="3.20.20.80">
    <property type="entry name" value="Glycosidases"/>
    <property type="match status" value="1"/>
</dbReference>
<feature type="domain" description="DUF5597" evidence="6">
    <location>
        <begin position="890"/>
        <end position="1017"/>
    </location>
</feature>
<evidence type="ECO:0000256" key="2">
    <source>
        <dbReference type="ARBA" id="ARBA00023242"/>
    </source>
</evidence>
<evidence type="ECO:0008006" key="9">
    <source>
        <dbReference type="Google" id="ProtNLM"/>
    </source>
</evidence>
<evidence type="ECO:0000256" key="1">
    <source>
        <dbReference type="ARBA" id="ARBA00022801"/>
    </source>
</evidence>
<accession>A0A9P9G2W7</accession>
<reference evidence="7" key="1">
    <citation type="journal article" date="2021" name="Nat. Commun.">
        <title>Genetic determinants of endophytism in the Arabidopsis root mycobiome.</title>
        <authorList>
            <person name="Mesny F."/>
            <person name="Miyauchi S."/>
            <person name="Thiergart T."/>
            <person name="Pickel B."/>
            <person name="Atanasova L."/>
            <person name="Karlsson M."/>
            <person name="Huettel B."/>
            <person name="Barry K.W."/>
            <person name="Haridas S."/>
            <person name="Chen C."/>
            <person name="Bauer D."/>
            <person name="Andreopoulos W."/>
            <person name="Pangilinan J."/>
            <person name="LaButti K."/>
            <person name="Riley R."/>
            <person name="Lipzen A."/>
            <person name="Clum A."/>
            <person name="Drula E."/>
            <person name="Henrissat B."/>
            <person name="Kohler A."/>
            <person name="Grigoriev I.V."/>
            <person name="Martin F.M."/>
            <person name="Hacquard S."/>
        </authorList>
    </citation>
    <scope>NUCLEOTIDE SEQUENCE</scope>
    <source>
        <strain evidence="7">FSSC 5 MPI-SDFR-AT-0091</strain>
    </source>
</reference>
<dbReference type="AlphaFoldDB" id="A0A9P9G2W7"/>
<keyword evidence="8" id="KW-1185">Reference proteome</keyword>
<evidence type="ECO:0000256" key="3">
    <source>
        <dbReference type="ARBA" id="ARBA00023295"/>
    </source>
</evidence>
<dbReference type="GO" id="GO:0009341">
    <property type="term" value="C:beta-galactosidase complex"/>
    <property type="evidence" value="ECO:0007669"/>
    <property type="project" value="InterPro"/>
</dbReference>
<proteinExistence type="predicted"/>
<evidence type="ECO:0000259" key="5">
    <source>
        <dbReference type="Pfam" id="PF02449"/>
    </source>
</evidence>
<evidence type="ECO:0000256" key="4">
    <source>
        <dbReference type="SAM" id="MobiDB-lite"/>
    </source>
</evidence>